<dbReference type="InterPro" id="IPR051447">
    <property type="entry name" value="Lipoprotein-release_system"/>
</dbReference>
<sequence>MIPSVAWRNIWRNPLRSGIIITAITIGMFAGVFSATFMKGWMNQRLEAGIETETSHIQIHNPEYRKNYDIRQIIPKGFDLAEQLSENPTINGVSPRITIQSMVASAETGTGVKIMGIIPEKEKQVTSLSEYVTEGDYFESISRNPIVIGKKLSEKLKIKLKSKVVITLQDADGHLTGGAFRVCGIFDTANSMYEETNVFVRYQDLARLSMLSEGVAHEIIIHLHDQNDLNSTTLALREQHSGLEVLNWKELTPELGYLNEIGNLYTYIFVIIILLSLGFGIVNTMLMVVMERVKEIGMLMAIGMGKLRVFLMLMFETILLTLTGGTIGIMLGLGASLALQQNGINLSNWAQGLEDFGYSSIVYPVVEVQMVVVIVILVILTGILASLYPARKALKYNPADAIRTE</sequence>
<feature type="domain" description="ABC3 transporter permease C-terminal" evidence="8">
    <location>
        <begin position="268"/>
        <end position="398"/>
    </location>
</feature>
<reference evidence="11" key="1">
    <citation type="submission" date="2015-07" db="EMBL/GenBank/DDBJ databases">
        <title>Genome sequencing of Sunxiuqinia dokdonensis strain SK.</title>
        <authorList>
            <person name="Ahn S."/>
            <person name="Kim B.-C."/>
        </authorList>
    </citation>
    <scope>NUCLEOTIDE SEQUENCE [LARGE SCALE GENOMIC DNA]</scope>
    <source>
        <strain evidence="11">SK</strain>
    </source>
</reference>
<dbReference type="InterPro" id="IPR025857">
    <property type="entry name" value="MacB_PCD"/>
</dbReference>
<evidence type="ECO:0000256" key="5">
    <source>
        <dbReference type="ARBA" id="ARBA00022989"/>
    </source>
</evidence>
<proteinExistence type="inferred from homology"/>
<protein>
    <submittedName>
        <fullName evidence="10">Uncharacterized protein</fullName>
    </submittedName>
</protein>
<dbReference type="PANTHER" id="PTHR30489:SF0">
    <property type="entry name" value="LIPOPROTEIN-RELEASING SYSTEM TRANSMEMBRANE PROTEIN LOLE"/>
    <property type="match status" value="1"/>
</dbReference>
<dbReference type="InterPro" id="IPR003838">
    <property type="entry name" value="ABC3_permease_C"/>
</dbReference>
<feature type="transmembrane region" description="Helical" evidence="7">
    <location>
        <begin position="368"/>
        <end position="388"/>
    </location>
</feature>
<evidence type="ECO:0000256" key="3">
    <source>
        <dbReference type="ARBA" id="ARBA00022475"/>
    </source>
</evidence>
<dbReference type="RefSeq" id="WP_053185387.1">
    <property type="nucleotide sequence ID" value="NZ_LGIA01000175.1"/>
</dbReference>
<evidence type="ECO:0000259" key="8">
    <source>
        <dbReference type="Pfam" id="PF02687"/>
    </source>
</evidence>
<feature type="domain" description="MacB-like periplasmic core" evidence="9">
    <location>
        <begin position="17"/>
        <end position="236"/>
    </location>
</feature>
<dbReference type="GO" id="GO:0098797">
    <property type="term" value="C:plasma membrane protein complex"/>
    <property type="evidence" value="ECO:0007669"/>
    <property type="project" value="TreeGrafter"/>
</dbReference>
<feature type="transmembrane region" description="Helical" evidence="7">
    <location>
        <begin position="18"/>
        <end position="38"/>
    </location>
</feature>
<dbReference type="OrthoDB" id="9784014at2"/>
<dbReference type="Proteomes" id="UP000036958">
    <property type="component" value="Unassembled WGS sequence"/>
</dbReference>
<dbReference type="GO" id="GO:0044874">
    <property type="term" value="P:lipoprotein localization to outer membrane"/>
    <property type="evidence" value="ECO:0007669"/>
    <property type="project" value="TreeGrafter"/>
</dbReference>
<evidence type="ECO:0000256" key="2">
    <source>
        <dbReference type="ARBA" id="ARBA00005236"/>
    </source>
</evidence>
<keyword evidence="4 7" id="KW-0812">Transmembrane</keyword>
<name>A0A0L8V6B5_9BACT</name>
<keyword evidence="11" id="KW-1185">Reference proteome</keyword>
<dbReference type="STRING" id="1409788.NC99_32570"/>
<keyword evidence="5 7" id="KW-1133">Transmembrane helix</keyword>
<accession>A0A0L8V6B5</accession>
<dbReference type="PANTHER" id="PTHR30489">
    <property type="entry name" value="LIPOPROTEIN-RELEASING SYSTEM TRANSMEMBRANE PROTEIN LOLE"/>
    <property type="match status" value="1"/>
</dbReference>
<dbReference type="EMBL" id="LGIA01000175">
    <property type="protein sequence ID" value="KOH43898.1"/>
    <property type="molecule type" value="Genomic_DNA"/>
</dbReference>
<evidence type="ECO:0000313" key="10">
    <source>
        <dbReference type="EMBL" id="KOH43898.1"/>
    </source>
</evidence>
<keyword evidence="6 7" id="KW-0472">Membrane</keyword>
<dbReference type="Pfam" id="PF02687">
    <property type="entry name" value="FtsX"/>
    <property type="match status" value="1"/>
</dbReference>
<gene>
    <name evidence="10" type="ORF">NC99_32570</name>
</gene>
<feature type="transmembrane region" description="Helical" evidence="7">
    <location>
        <begin position="310"/>
        <end position="339"/>
    </location>
</feature>
<evidence type="ECO:0000256" key="4">
    <source>
        <dbReference type="ARBA" id="ARBA00022692"/>
    </source>
</evidence>
<evidence type="ECO:0000256" key="1">
    <source>
        <dbReference type="ARBA" id="ARBA00004651"/>
    </source>
</evidence>
<comment type="caution">
    <text evidence="10">The sequence shown here is derived from an EMBL/GenBank/DDBJ whole genome shotgun (WGS) entry which is preliminary data.</text>
</comment>
<evidence type="ECO:0000256" key="7">
    <source>
        <dbReference type="SAM" id="Phobius"/>
    </source>
</evidence>
<evidence type="ECO:0000256" key="6">
    <source>
        <dbReference type="ARBA" id="ARBA00023136"/>
    </source>
</evidence>
<comment type="similarity">
    <text evidence="2">Belongs to the ABC-4 integral membrane protein family. LolC/E subfamily.</text>
</comment>
<feature type="transmembrane region" description="Helical" evidence="7">
    <location>
        <begin position="264"/>
        <end position="289"/>
    </location>
</feature>
<evidence type="ECO:0000259" key="9">
    <source>
        <dbReference type="Pfam" id="PF12704"/>
    </source>
</evidence>
<keyword evidence="3" id="KW-1003">Cell membrane</keyword>
<evidence type="ECO:0000313" key="11">
    <source>
        <dbReference type="Proteomes" id="UP000036958"/>
    </source>
</evidence>
<dbReference type="Pfam" id="PF12704">
    <property type="entry name" value="MacB_PCD"/>
    <property type="match status" value="1"/>
</dbReference>
<organism evidence="10 11">
    <name type="scientific">Sunxiuqinia dokdonensis</name>
    <dbReference type="NCBI Taxonomy" id="1409788"/>
    <lineage>
        <taxon>Bacteria</taxon>
        <taxon>Pseudomonadati</taxon>
        <taxon>Bacteroidota</taxon>
        <taxon>Bacteroidia</taxon>
        <taxon>Marinilabiliales</taxon>
        <taxon>Prolixibacteraceae</taxon>
        <taxon>Sunxiuqinia</taxon>
    </lineage>
</organism>
<dbReference type="AlphaFoldDB" id="A0A0L8V6B5"/>
<comment type="subcellular location">
    <subcellularLocation>
        <location evidence="1">Cell membrane</location>
        <topology evidence="1">Multi-pass membrane protein</topology>
    </subcellularLocation>
</comment>